<dbReference type="SUPFAM" id="SSF52343">
    <property type="entry name" value="Ferredoxin reductase-like, C-terminal NADP-linked domain"/>
    <property type="match status" value="1"/>
</dbReference>
<evidence type="ECO:0000313" key="11">
    <source>
        <dbReference type="EMBL" id="GBG25942.1"/>
    </source>
</evidence>
<feature type="domain" description="Flavodoxin-like" evidence="9">
    <location>
        <begin position="60"/>
        <end position="209"/>
    </location>
</feature>
<evidence type="ECO:0000259" key="10">
    <source>
        <dbReference type="PROSITE" id="PS51384"/>
    </source>
</evidence>
<dbReference type="GO" id="GO:0010181">
    <property type="term" value="F:FMN binding"/>
    <property type="evidence" value="ECO:0007669"/>
    <property type="project" value="InterPro"/>
</dbReference>
<dbReference type="InterPro" id="IPR008254">
    <property type="entry name" value="Flavodoxin/NO_synth"/>
</dbReference>
<dbReference type="InterPro" id="IPR017927">
    <property type="entry name" value="FAD-bd_FR_type"/>
</dbReference>
<accession>A0A2R5G4I9</accession>
<evidence type="ECO:0000256" key="6">
    <source>
        <dbReference type="ARBA" id="ARBA00022857"/>
    </source>
</evidence>
<reference evidence="11 12" key="1">
    <citation type="submission" date="2017-12" db="EMBL/GenBank/DDBJ databases">
        <title>Sequencing, de novo assembly and annotation of complete genome of a new Thraustochytrid species, strain FCC1311.</title>
        <authorList>
            <person name="Sedici K."/>
            <person name="Godart F."/>
            <person name="Aiese Cigliano R."/>
            <person name="Sanseverino W."/>
            <person name="Barakat M."/>
            <person name="Ortet P."/>
            <person name="Marechal E."/>
            <person name="Cagnac O."/>
            <person name="Amato A."/>
        </authorList>
    </citation>
    <scope>NUCLEOTIDE SEQUENCE [LARGE SCALE GENOMIC DNA]</scope>
</reference>
<evidence type="ECO:0000259" key="9">
    <source>
        <dbReference type="PROSITE" id="PS50902"/>
    </source>
</evidence>
<evidence type="ECO:0000256" key="5">
    <source>
        <dbReference type="ARBA" id="ARBA00022827"/>
    </source>
</evidence>
<dbReference type="AlphaFoldDB" id="A0A2R5G4I9"/>
<dbReference type="Gene3D" id="2.40.30.10">
    <property type="entry name" value="Translation factors"/>
    <property type="match status" value="1"/>
</dbReference>
<keyword evidence="5" id="KW-0274">FAD</keyword>
<dbReference type="Pfam" id="PF00175">
    <property type="entry name" value="NAD_binding_1"/>
    <property type="match status" value="1"/>
</dbReference>
<dbReference type="Proteomes" id="UP000241890">
    <property type="component" value="Unassembled WGS sequence"/>
</dbReference>
<dbReference type="OrthoDB" id="1856718at2759"/>
<dbReference type="GO" id="GO:0003958">
    <property type="term" value="F:NADPH-hemoprotein reductase activity"/>
    <property type="evidence" value="ECO:0007669"/>
    <property type="project" value="UniProtKB-EC"/>
</dbReference>
<dbReference type="InterPro" id="IPR001094">
    <property type="entry name" value="Flavdoxin-like"/>
</dbReference>
<dbReference type="GO" id="GO:0050660">
    <property type="term" value="F:flavin adenine dinucleotide binding"/>
    <property type="evidence" value="ECO:0007669"/>
    <property type="project" value="TreeGrafter"/>
</dbReference>
<evidence type="ECO:0000256" key="1">
    <source>
        <dbReference type="ARBA" id="ARBA00001917"/>
    </source>
</evidence>
<evidence type="ECO:0000313" key="12">
    <source>
        <dbReference type="Proteomes" id="UP000241890"/>
    </source>
</evidence>
<dbReference type="Pfam" id="PF00258">
    <property type="entry name" value="Flavodoxin_1"/>
    <property type="match status" value="1"/>
</dbReference>
<protein>
    <recommendedName>
        <fullName evidence="8">NADPH--hemoprotein reductase</fullName>
        <ecNumber evidence="8">1.6.2.4</ecNumber>
    </recommendedName>
</protein>
<dbReference type="EMBL" id="BEYU01000017">
    <property type="protein sequence ID" value="GBG25942.1"/>
    <property type="molecule type" value="Genomic_DNA"/>
</dbReference>
<evidence type="ECO:0000256" key="3">
    <source>
        <dbReference type="ARBA" id="ARBA00022630"/>
    </source>
</evidence>
<feature type="domain" description="FAD-binding FR-type" evidence="10">
    <location>
        <begin position="283"/>
        <end position="524"/>
    </location>
</feature>
<dbReference type="Pfam" id="PF00667">
    <property type="entry name" value="FAD_binding_1"/>
    <property type="match status" value="1"/>
</dbReference>
<dbReference type="FunCoup" id="A0A2R5G4I9">
    <property type="interactions" value="305"/>
</dbReference>
<dbReference type="PANTHER" id="PTHR19384:SF17">
    <property type="entry name" value="NADPH--CYTOCHROME P450 REDUCTASE"/>
    <property type="match status" value="1"/>
</dbReference>
<gene>
    <name evidence="11" type="ORF">FCC1311_021622</name>
</gene>
<keyword evidence="4" id="KW-0288">FMN</keyword>
<dbReference type="InterPro" id="IPR001433">
    <property type="entry name" value="OxRdtase_FAD/NAD-bd"/>
</dbReference>
<dbReference type="PROSITE" id="PS51384">
    <property type="entry name" value="FAD_FR"/>
    <property type="match status" value="1"/>
</dbReference>
<dbReference type="SUPFAM" id="SSF52218">
    <property type="entry name" value="Flavoproteins"/>
    <property type="match status" value="1"/>
</dbReference>
<dbReference type="PANTHER" id="PTHR19384">
    <property type="entry name" value="NITRIC OXIDE SYNTHASE-RELATED"/>
    <property type="match status" value="1"/>
</dbReference>
<dbReference type="PRINTS" id="PR00371">
    <property type="entry name" value="FPNCR"/>
</dbReference>
<comment type="cofactor">
    <cofactor evidence="1">
        <name>FMN</name>
        <dbReference type="ChEBI" id="CHEBI:58210"/>
    </cofactor>
</comment>
<keyword evidence="12" id="KW-1185">Reference proteome</keyword>
<dbReference type="InterPro" id="IPR039261">
    <property type="entry name" value="FNR_nucleotide-bd"/>
</dbReference>
<dbReference type="GO" id="GO:0005829">
    <property type="term" value="C:cytosol"/>
    <property type="evidence" value="ECO:0007669"/>
    <property type="project" value="TreeGrafter"/>
</dbReference>
<dbReference type="InterPro" id="IPR017938">
    <property type="entry name" value="Riboflavin_synthase-like_b-brl"/>
</dbReference>
<dbReference type="Gene3D" id="1.20.990.10">
    <property type="entry name" value="NADPH-cytochrome p450 Reductase, Chain A, domain 3"/>
    <property type="match status" value="1"/>
</dbReference>
<keyword evidence="7" id="KW-0560">Oxidoreductase</keyword>
<evidence type="ECO:0000256" key="2">
    <source>
        <dbReference type="ARBA" id="ARBA00001974"/>
    </source>
</evidence>
<keyword evidence="3" id="KW-0285">Flavoprotein</keyword>
<proteinExistence type="predicted"/>
<organism evidence="11 12">
    <name type="scientific">Hondaea fermentalgiana</name>
    <dbReference type="NCBI Taxonomy" id="2315210"/>
    <lineage>
        <taxon>Eukaryota</taxon>
        <taxon>Sar</taxon>
        <taxon>Stramenopiles</taxon>
        <taxon>Bigyra</taxon>
        <taxon>Labyrinthulomycetes</taxon>
        <taxon>Thraustochytrida</taxon>
        <taxon>Thraustochytriidae</taxon>
        <taxon>Hondaea</taxon>
    </lineage>
</organism>
<dbReference type="EC" id="1.6.2.4" evidence="8"/>
<dbReference type="PRINTS" id="PR00369">
    <property type="entry name" value="FLAVODOXIN"/>
</dbReference>
<dbReference type="InterPro" id="IPR023173">
    <property type="entry name" value="NADPH_Cyt_P450_Rdtase_alpha"/>
</dbReference>
<keyword evidence="6" id="KW-0521">NADP</keyword>
<dbReference type="InterPro" id="IPR003097">
    <property type="entry name" value="CysJ-like_FAD-binding"/>
</dbReference>
<evidence type="ECO:0000256" key="7">
    <source>
        <dbReference type="ARBA" id="ARBA00023002"/>
    </source>
</evidence>
<dbReference type="PROSITE" id="PS50902">
    <property type="entry name" value="FLAVODOXIN_LIKE"/>
    <property type="match status" value="1"/>
</dbReference>
<comment type="caution">
    <text evidence="11">The sequence shown here is derived from an EMBL/GenBank/DDBJ whole genome shotgun (WGS) entry which is preliminary data.</text>
</comment>
<dbReference type="FunFam" id="3.40.50.80:FF:000001">
    <property type="entry name" value="NADPH--cytochrome P450 reductase 1"/>
    <property type="match status" value="1"/>
</dbReference>
<dbReference type="Gene3D" id="3.40.50.80">
    <property type="entry name" value="Nucleotide-binding domain of ferredoxin-NADP reductase (FNR) module"/>
    <property type="match status" value="1"/>
</dbReference>
<dbReference type="SUPFAM" id="SSF63380">
    <property type="entry name" value="Riboflavin synthase domain-like"/>
    <property type="match status" value="1"/>
</dbReference>
<comment type="cofactor">
    <cofactor evidence="2">
        <name>FAD</name>
        <dbReference type="ChEBI" id="CHEBI:57692"/>
    </cofactor>
</comment>
<dbReference type="InterPro" id="IPR001709">
    <property type="entry name" value="Flavoprot_Pyr_Nucl_cyt_Rdtase"/>
</dbReference>
<name>A0A2R5G4I9_9STRA</name>
<sequence length="681" mass="74194">MSMLDYGVPLLALVVFGVLALSAVKTLRSTAKAGAAGASGDAQKAANAAQEEKEDDRVPVAVYFGSQTGTAEGFAKDVAKIINATGRFKTRVLDLEVAERTPEKMQAPKLVLFLMATYGEGDPCDNSIDFMEFLTKNAEDGGPQDGWADGIGFAVFGLGNTQYEQYNEMGKRVHARMTALGGTEVHPLGLGDDDDDLESDFEKWREGLVESLAKFAFSDEDASALASAGANAASQQAGALPIATWHATYVPSPEDEALRQRAGLLEKPGSNNSHVDISSRQYYSCTRATVLETRELRQDTGAGNTIHIEFDLENTSLKYETADNLTVCAANATALVESTAKLLSLDLDQWFTLQPVIADDDSGAPKPLFPSPCTIRTALTYFTDLNGAPTRSLMQHLAGFVSLAEHRERMLHLASRDGAADFHANIAARKLSVAEIFETFPSFKVEEDNLGVFFELMPRLKGREFTIASSSSSQPSRVALTVGVVREMRSENRPFEGVASTFLHRLSVGSSALIFIKESTFKMPEDPKKPIILVGPGTGIAPMRAFVQERIHQRQTRGLETGETVLFFGCRREDEDFLYKDELKDALASGALTTLHTAFSRQQAEKVYVQHVMEREHEEIWRLLEDGAHVYVCGATSMGKDVTTALVKIAAQHLGNDTAAGTKFVADLQSSHKLIQELWSS</sequence>
<dbReference type="Gene3D" id="3.40.50.360">
    <property type="match status" value="1"/>
</dbReference>
<dbReference type="InParanoid" id="A0A2R5G4I9"/>
<evidence type="ECO:0000256" key="8">
    <source>
        <dbReference type="ARBA" id="ARBA00023797"/>
    </source>
</evidence>
<dbReference type="InterPro" id="IPR029039">
    <property type="entry name" value="Flavoprotein-like_sf"/>
</dbReference>
<evidence type="ECO:0000256" key="4">
    <source>
        <dbReference type="ARBA" id="ARBA00022643"/>
    </source>
</evidence>